<gene>
    <name evidence="4" type="primary">rmd</name>
    <name evidence="4" type="ORF">LA5096_02071</name>
</gene>
<dbReference type="OrthoDB" id="7305551at2"/>
<evidence type="ECO:0000313" key="5">
    <source>
        <dbReference type="Proteomes" id="UP000049983"/>
    </source>
</evidence>
<keyword evidence="4" id="KW-0560">Oxidoreductase</keyword>
<dbReference type="Pfam" id="PF01370">
    <property type="entry name" value="Epimerase"/>
    <property type="match status" value="1"/>
</dbReference>
<protein>
    <submittedName>
        <fullName evidence="4">GDP-6-deoxy-D-mannose reductase</fullName>
        <ecNumber evidence="4">1.1.1.281</ecNumber>
    </submittedName>
</protein>
<dbReference type="EMBL" id="CXWC01000006">
    <property type="protein sequence ID" value="CTQ69253.1"/>
    <property type="molecule type" value="Genomic_DNA"/>
</dbReference>
<evidence type="ECO:0000259" key="3">
    <source>
        <dbReference type="Pfam" id="PF01370"/>
    </source>
</evidence>
<name>A0A0M7A694_9HYPH</name>
<evidence type="ECO:0000256" key="2">
    <source>
        <dbReference type="ARBA" id="ARBA00007637"/>
    </source>
</evidence>
<dbReference type="CDD" id="cd08946">
    <property type="entry name" value="SDR_e"/>
    <property type="match status" value="1"/>
</dbReference>
<comment type="similarity">
    <text evidence="2">Belongs to the NAD(P)-dependent epimerase/dehydratase family.</text>
</comment>
<dbReference type="GO" id="GO:0033705">
    <property type="term" value="F:GDP-4-dehydro-6-deoxy-D-mannose reductase activity"/>
    <property type="evidence" value="ECO:0007669"/>
    <property type="project" value="UniProtKB-EC"/>
</dbReference>
<sequence length="271" mass="29689">MGGKPDVSSVLLTGARGIVGGHLFHHLAQSANEFHVTRFYGDIRSKHDVRRCIADIGRIDVVINLAAKVEVKSTKERPDIAYFVNAGGVLNLLSELESSGQFPYFFQCSTSHVYAPSEGAIRETDRTGPVSVYGRTKLMAEAVTQDVCKANGLPFCIGRLFSIHDPNQTGSYLRPSIERRFRDEDLNEPFELHGANSVRDFLTAEDAARLIAELVYKRAEGIINIASGKGTKVRDFVQSLCSQKLNIVHLGATDSLVADTRLLKSIVGTNP</sequence>
<dbReference type="AlphaFoldDB" id="A0A0M7A694"/>
<dbReference type="EC" id="1.1.1.281" evidence="4"/>
<dbReference type="SUPFAM" id="SSF51735">
    <property type="entry name" value="NAD(P)-binding Rossmann-fold domains"/>
    <property type="match status" value="1"/>
</dbReference>
<evidence type="ECO:0000313" key="4">
    <source>
        <dbReference type="EMBL" id="CTQ69253.1"/>
    </source>
</evidence>
<dbReference type="InterPro" id="IPR036291">
    <property type="entry name" value="NAD(P)-bd_dom_sf"/>
</dbReference>
<proteinExistence type="inferred from homology"/>
<comment type="pathway">
    <text evidence="1">Bacterial outer membrane biogenesis; LPS O-antigen biosynthesis.</text>
</comment>
<keyword evidence="5" id="KW-1185">Reference proteome</keyword>
<feature type="domain" description="NAD-dependent epimerase/dehydratase" evidence="3">
    <location>
        <begin position="10"/>
        <end position="226"/>
    </location>
</feature>
<evidence type="ECO:0000256" key="1">
    <source>
        <dbReference type="ARBA" id="ARBA00005125"/>
    </source>
</evidence>
<dbReference type="STRING" id="311410.LA5095_05845"/>
<accession>A0A0M7A694</accession>
<dbReference type="Proteomes" id="UP000049983">
    <property type="component" value="Unassembled WGS sequence"/>
</dbReference>
<organism evidence="4 5">
    <name type="scientific">Roseibium album</name>
    <dbReference type="NCBI Taxonomy" id="311410"/>
    <lineage>
        <taxon>Bacteria</taxon>
        <taxon>Pseudomonadati</taxon>
        <taxon>Pseudomonadota</taxon>
        <taxon>Alphaproteobacteria</taxon>
        <taxon>Hyphomicrobiales</taxon>
        <taxon>Stappiaceae</taxon>
        <taxon>Roseibium</taxon>
    </lineage>
</organism>
<dbReference type="InterPro" id="IPR001509">
    <property type="entry name" value="Epimerase_deHydtase"/>
</dbReference>
<reference evidence="5" key="1">
    <citation type="submission" date="2015-07" db="EMBL/GenBank/DDBJ databases">
        <authorList>
            <person name="Rodrigo-Torres Lidia"/>
            <person name="Arahal R.David."/>
        </authorList>
    </citation>
    <scope>NUCLEOTIDE SEQUENCE [LARGE SCALE GENOMIC DNA]</scope>
    <source>
        <strain evidence="5">CECT 5096</strain>
    </source>
</reference>
<dbReference type="PANTHER" id="PTHR43000">
    <property type="entry name" value="DTDP-D-GLUCOSE 4,6-DEHYDRATASE-RELATED"/>
    <property type="match status" value="1"/>
</dbReference>
<dbReference type="Gene3D" id="3.40.50.720">
    <property type="entry name" value="NAD(P)-binding Rossmann-like Domain"/>
    <property type="match status" value="1"/>
</dbReference>